<dbReference type="PANTHER" id="PTHR13710:SF105">
    <property type="entry name" value="ATP-DEPENDENT DNA HELICASE Q1"/>
    <property type="match status" value="1"/>
</dbReference>
<accession>A0A4Y9YA85</accession>
<evidence type="ECO:0000256" key="5">
    <source>
        <dbReference type="ARBA" id="ARBA00023235"/>
    </source>
</evidence>
<evidence type="ECO:0000256" key="2">
    <source>
        <dbReference type="ARBA" id="ARBA00022741"/>
    </source>
</evidence>
<dbReference type="GO" id="GO:0009378">
    <property type="term" value="F:four-way junction helicase activity"/>
    <property type="evidence" value="ECO:0007669"/>
    <property type="project" value="TreeGrafter"/>
</dbReference>
<keyword evidence="4" id="KW-0238">DNA-binding</keyword>
<dbReference type="Pfam" id="PF00270">
    <property type="entry name" value="DEAD"/>
    <property type="match status" value="1"/>
</dbReference>
<evidence type="ECO:0000313" key="10">
    <source>
        <dbReference type="EMBL" id="TFY58643.1"/>
    </source>
</evidence>
<comment type="caution">
    <text evidence="10">The sequence shown here is derived from an EMBL/GenBank/DDBJ whole genome shotgun (WGS) entry which is preliminary data.</text>
</comment>
<dbReference type="InterPro" id="IPR014001">
    <property type="entry name" value="Helicase_ATP-bd"/>
</dbReference>
<dbReference type="Pfam" id="PF00271">
    <property type="entry name" value="Helicase_C"/>
    <property type="match status" value="1"/>
</dbReference>
<dbReference type="STRING" id="34475.A0A4Y9YA85"/>
<dbReference type="InterPro" id="IPR027417">
    <property type="entry name" value="P-loop_NTPase"/>
</dbReference>
<dbReference type="PROSITE" id="PS51194">
    <property type="entry name" value="HELICASE_CTER"/>
    <property type="match status" value="1"/>
</dbReference>
<dbReference type="GO" id="GO:0000724">
    <property type="term" value="P:double-strand break repair via homologous recombination"/>
    <property type="evidence" value="ECO:0007669"/>
    <property type="project" value="TreeGrafter"/>
</dbReference>
<dbReference type="GO" id="GO:0005694">
    <property type="term" value="C:chromosome"/>
    <property type="evidence" value="ECO:0007669"/>
    <property type="project" value="TreeGrafter"/>
</dbReference>
<comment type="similarity">
    <text evidence="1">Belongs to the helicase family. RecQ subfamily.</text>
</comment>
<dbReference type="InterPro" id="IPR011545">
    <property type="entry name" value="DEAD/DEAH_box_helicase_dom"/>
</dbReference>
<feature type="domain" description="Helicase C-terminal" evidence="9">
    <location>
        <begin position="179"/>
        <end position="336"/>
    </location>
</feature>
<dbReference type="PROSITE" id="PS51192">
    <property type="entry name" value="HELICASE_ATP_BIND_1"/>
    <property type="match status" value="1"/>
</dbReference>
<dbReference type="GO" id="GO:0005737">
    <property type="term" value="C:cytoplasm"/>
    <property type="evidence" value="ECO:0007669"/>
    <property type="project" value="TreeGrafter"/>
</dbReference>
<dbReference type="GO" id="GO:0043138">
    <property type="term" value="F:3'-5' DNA helicase activity"/>
    <property type="evidence" value="ECO:0007669"/>
    <property type="project" value="UniProtKB-EC"/>
</dbReference>
<evidence type="ECO:0000256" key="7">
    <source>
        <dbReference type="ARBA" id="ARBA00034808"/>
    </source>
</evidence>
<comment type="catalytic activity">
    <reaction evidence="6">
        <text>Couples ATP hydrolysis with the unwinding of duplex DNA by translocating in the 3'-5' direction.</text>
        <dbReference type="EC" id="5.6.2.4"/>
    </reaction>
</comment>
<dbReference type="PANTHER" id="PTHR13710">
    <property type="entry name" value="DNA HELICASE RECQ FAMILY MEMBER"/>
    <property type="match status" value="1"/>
</dbReference>
<evidence type="ECO:0000256" key="3">
    <source>
        <dbReference type="ARBA" id="ARBA00022840"/>
    </source>
</evidence>
<feature type="domain" description="Helicase ATP-binding" evidence="8">
    <location>
        <begin position="1"/>
        <end position="150"/>
    </location>
</feature>
<dbReference type="InterPro" id="IPR001650">
    <property type="entry name" value="Helicase_C-like"/>
</dbReference>
<evidence type="ECO:0000259" key="9">
    <source>
        <dbReference type="PROSITE" id="PS51194"/>
    </source>
</evidence>
<evidence type="ECO:0000256" key="6">
    <source>
        <dbReference type="ARBA" id="ARBA00034617"/>
    </source>
</evidence>
<dbReference type="Gene3D" id="3.40.50.300">
    <property type="entry name" value="P-loop containing nucleotide triphosphate hydrolases"/>
    <property type="match status" value="2"/>
</dbReference>
<dbReference type="GO" id="GO:0005524">
    <property type="term" value="F:ATP binding"/>
    <property type="evidence" value="ECO:0007669"/>
    <property type="project" value="UniProtKB-KW"/>
</dbReference>
<dbReference type="SMART" id="SM00490">
    <property type="entry name" value="HELICc"/>
    <property type="match status" value="1"/>
</dbReference>
<keyword evidence="3" id="KW-0067">ATP-binding</keyword>
<protein>
    <recommendedName>
        <fullName evidence="7">DNA 3'-5' helicase</fullName>
        <ecNumber evidence="7">5.6.2.4</ecNumber>
    </recommendedName>
</protein>
<sequence length="403" mass="44776">MPLLFSSNSKIIVVTPLNLLGIQTAARLEKAGISSISIAGKNDTEETAKAVKAGQYRLIVVNPEVLMKPRGNFECLWNHEPFTRQLLSLVFDEAHCISTWGTFRPDYKHLAHLRYLLTNCPHVRYCLLSATLSPPILRNVYEILGLNAKNTLELLRSNDRPNVFLAVHKIQGSASSFKDLDFLVSDVDGRPRLTKKKFVIFFDNIKEAEACCKYLRSLVCPEDKDRLIWFHSVMSDAFREEETIAIGTGERSGVCGTDSLGMGIDISNIELIIQWKLTCNMETLWQRFGRGARDPTLEAIAILFVEAKYFDETPPMPAASTIKHAADSASALRAPSSPSVPPVQAEQAIDDDFMSIWATPSYRKNARVQHMITASAILKILKDARAAAPAPPDSAAIYARLIS</sequence>
<keyword evidence="5" id="KW-0413">Isomerase</keyword>
<reference evidence="10 11" key="1">
    <citation type="submission" date="2019-01" db="EMBL/GenBank/DDBJ databases">
        <title>Genome sequencing of the rare red list fungi Fomitopsis rosea.</title>
        <authorList>
            <person name="Buettner E."/>
            <person name="Kellner H."/>
        </authorList>
    </citation>
    <scope>NUCLEOTIDE SEQUENCE [LARGE SCALE GENOMIC DNA]</scope>
    <source>
        <strain evidence="10 11">DSM 105464</strain>
    </source>
</reference>
<proteinExistence type="inferred from homology"/>
<dbReference type="SUPFAM" id="SSF52540">
    <property type="entry name" value="P-loop containing nucleoside triphosphate hydrolases"/>
    <property type="match status" value="1"/>
</dbReference>
<gene>
    <name evidence="10" type="ORF">EVJ58_g6296</name>
</gene>
<dbReference type="GO" id="GO:0003677">
    <property type="term" value="F:DNA binding"/>
    <property type="evidence" value="ECO:0007669"/>
    <property type="project" value="UniProtKB-KW"/>
</dbReference>
<dbReference type="AlphaFoldDB" id="A0A4Y9YA85"/>
<name>A0A4Y9YA85_9APHY</name>
<keyword evidence="2" id="KW-0547">Nucleotide-binding</keyword>
<dbReference type="EC" id="5.6.2.4" evidence="7"/>
<dbReference type="Proteomes" id="UP000298390">
    <property type="component" value="Unassembled WGS sequence"/>
</dbReference>
<dbReference type="EMBL" id="SEKV01000348">
    <property type="protein sequence ID" value="TFY58643.1"/>
    <property type="molecule type" value="Genomic_DNA"/>
</dbReference>
<evidence type="ECO:0000256" key="4">
    <source>
        <dbReference type="ARBA" id="ARBA00023125"/>
    </source>
</evidence>
<evidence type="ECO:0000259" key="8">
    <source>
        <dbReference type="PROSITE" id="PS51192"/>
    </source>
</evidence>
<evidence type="ECO:0000256" key="1">
    <source>
        <dbReference type="ARBA" id="ARBA00005446"/>
    </source>
</evidence>
<organism evidence="10 11">
    <name type="scientific">Rhodofomes roseus</name>
    <dbReference type="NCBI Taxonomy" id="34475"/>
    <lineage>
        <taxon>Eukaryota</taxon>
        <taxon>Fungi</taxon>
        <taxon>Dikarya</taxon>
        <taxon>Basidiomycota</taxon>
        <taxon>Agaricomycotina</taxon>
        <taxon>Agaricomycetes</taxon>
        <taxon>Polyporales</taxon>
        <taxon>Rhodofomes</taxon>
    </lineage>
</organism>
<evidence type="ECO:0000313" key="11">
    <source>
        <dbReference type="Proteomes" id="UP000298390"/>
    </source>
</evidence>